<dbReference type="InterPro" id="IPR002898">
    <property type="entry name" value="MotA_ExbB_proton_chnl"/>
</dbReference>
<comment type="subcellular location">
    <subcellularLocation>
        <location evidence="1">Cell membrane</location>
        <topology evidence="1">Multi-pass membrane protein</topology>
    </subcellularLocation>
</comment>
<gene>
    <name evidence="9" type="ORF">MNBD_UNCLBAC01-1959</name>
</gene>
<sequence length="216" mass="23527">MGGIWEMNAWELIKSGGPIMAPILLCSLFALGIVIEKIVYFMLIRTNVFKLKKSVFDHIKNNRIKEAVVLCESNRSPVAKILRAGIVKFGSSRETIKENMEDASLFEIPKLESRLGALATIAHISPLLGLLGTVTGMAASFHTIQVRAASMNPVTPGDLAGGIGEALLTTVAGLIVAIPTFVAYNYCVNRINYFVLEMERGATELVNFMCQITEGH</sequence>
<feature type="transmembrane region" description="Helical" evidence="7">
    <location>
        <begin position="20"/>
        <end position="43"/>
    </location>
</feature>
<dbReference type="AlphaFoldDB" id="A0A3B1E1B1"/>
<evidence type="ECO:0000256" key="7">
    <source>
        <dbReference type="SAM" id="Phobius"/>
    </source>
</evidence>
<evidence type="ECO:0000256" key="2">
    <source>
        <dbReference type="ARBA" id="ARBA00010442"/>
    </source>
</evidence>
<keyword evidence="5 7" id="KW-1133">Transmembrane helix</keyword>
<protein>
    <recommendedName>
        <fullName evidence="8">MotA/TolQ/ExbB proton channel domain-containing protein</fullName>
    </recommendedName>
</protein>
<name>A0A3B1E1B1_9ZZZZ</name>
<proteinExistence type="inferred from homology"/>
<dbReference type="PANTHER" id="PTHR30625">
    <property type="entry name" value="PROTEIN TOLQ"/>
    <property type="match status" value="1"/>
</dbReference>
<keyword evidence="6 7" id="KW-0472">Membrane</keyword>
<evidence type="ECO:0000259" key="8">
    <source>
        <dbReference type="Pfam" id="PF01618"/>
    </source>
</evidence>
<dbReference type="EMBL" id="UOGJ01000052">
    <property type="protein sequence ID" value="VAX35447.1"/>
    <property type="molecule type" value="Genomic_DNA"/>
</dbReference>
<reference evidence="9" key="1">
    <citation type="submission" date="2018-06" db="EMBL/GenBank/DDBJ databases">
        <authorList>
            <person name="Zhirakovskaya E."/>
        </authorList>
    </citation>
    <scope>NUCLEOTIDE SEQUENCE</scope>
</reference>
<feature type="transmembrane region" description="Helical" evidence="7">
    <location>
        <begin position="115"/>
        <end position="139"/>
    </location>
</feature>
<feature type="transmembrane region" description="Helical" evidence="7">
    <location>
        <begin position="159"/>
        <end position="184"/>
    </location>
</feature>
<evidence type="ECO:0000256" key="3">
    <source>
        <dbReference type="ARBA" id="ARBA00022475"/>
    </source>
</evidence>
<evidence type="ECO:0000313" key="9">
    <source>
        <dbReference type="EMBL" id="VAX35447.1"/>
    </source>
</evidence>
<comment type="similarity">
    <text evidence="2">Belongs to the ExbB/TolQ family.</text>
</comment>
<evidence type="ECO:0000256" key="5">
    <source>
        <dbReference type="ARBA" id="ARBA00022989"/>
    </source>
</evidence>
<feature type="domain" description="MotA/TolQ/ExbB proton channel" evidence="8">
    <location>
        <begin position="75"/>
        <end position="199"/>
    </location>
</feature>
<keyword evidence="4 7" id="KW-0812">Transmembrane</keyword>
<evidence type="ECO:0000256" key="4">
    <source>
        <dbReference type="ARBA" id="ARBA00022692"/>
    </source>
</evidence>
<dbReference type="Pfam" id="PF01618">
    <property type="entry name" value="MotA_ExbB"/>
    <property type="match status" value="1"/>
</dbReference>
<evidence type="ECO:0000256" key="1">
    <source>
        <dbReference type="ARBA" id="ARBA00004651"/>
    </source>
</evidence>
<accession>A0A3B1E1B1</accession>
<organism evidence="9">
    <name type="scientific">hydrothermal vent metagenome</name>
    <dbReference type="NCBI Taxonomy" id="652676"/>
    <lineage>
        <taxon>unclassified sequences</taxon>
        <taxon>metagenomes</taxon>
        <taxon>ecological metagenomes</taxon>
    </lineage>
</organism>
<dbReference type="GO" id="GO:0017038">
    <property type="term" value="P:protein import"/>
    <property type="evidence" value="ECO:0007669"/>
    <property type="project" value="TreeGrafter"/>
</dbReference>
<dbReference type="PANTHER" id="PTHR30625:SF11">
    <property type="entry name" value="MOTA_TOLQ_EXBB PROTON CHANNEL DOMAIN-CONTAINING PROTEIN"/>
    <property type="match status" value="1"/>
</dbReference>
<dbReference type="GO" id="GO:0005886">
    <property type="term" value="C:plasma membrane"/>
    <property type="evidence" value="ECO:0007669"/>
    <property type="project" value="UniProtKB-SubCell"/>
</dbReference>
<keyword evidence="3" id="KW-1003">Cell membrane</keyword>
<evidence type="ECO:0000256" key="6">
    <source>
        <dbReference type="ARBA" id="ARBA00023136"/>
    </source>
</evidence>
<dbReference type="InterPro" id="IPR050790">
    <property type="entry name" value="ExbB/TolQ_transport"/>
</dbReference>